<evidence type="ECO:0000313" key="2">
    <source>
        <dbReference type="Proteomes" id="UP000308600"/>
    </source>
</evidence>
<protein>
    <submittedName>
        <fullName evidence="1">Uncharacterized protein</fullName>
    </submittedName>
</protein>
<proteinExistence type="predicted"/>
<reference evidence="1 2" key="1">
    <citation type="journal article" date="2019" name="Nat. Ecol. Evol.">
        <title>Megaphylogeny resolves global patterns of mushroom evolution.</title>
        <authorList>
            <person name="Varga T."/>
            <person name="Krizsan K."/>
            <person name="Foldi C."/>
            <person name="Dima B."/>
            <person name="Sanchez-Garcia M."/>
            <person name="Sanchez-Ramirez S."/>
            <person name="Szollosi G.J."/>
            <person name="Szarkandi J.G."/>
            <person name="Papp V."/>
            <person name="Albert L."/>
            <person name="Andreopoulos W."/>
            <person name="Angelini C."/>
            <person name="Antonin V."/>
            <person name="Barry K.W."/>
            <person name="Bougher N.L."/>
            <person name="Buchanan P."/>
            <person name="Buyck B."/>
            <person name="Bense V."/>
            <person name="Catcheside P."/>
            <person name="Chovatia M."/>
            <person name="Cooper J."/>
            <person name="Damon W."/>
            <person name="Desjardin D."/>
            <person name="Finy P."/>
            <person name="Geml J."/>
            <person name="Haridas S."/>
            <person name="Hughes K."/>
            <person name="Justo A."/>
            <person name="Karasinski D."/>
            <person name="Kautmanova I."/>
            <person name="Kiss B."/>
            <person name="Kocsube S."/>
            <person name="Kotiranta H."/>
            <person name="LaButti K.M."/>
            <person name="Lechner B.E."/>
            <person name="Liimatainen K."/>
            <person name="Lipzen A."/>
            <person name="Lukacs Z."/>
            <person name="Mihaltcheva S."/>
            <person name="Morgado L.N."/>
            <person name="Niskanen T."/>
            <person name="Noordeloos M.E."/>
            <person name="Ohm R.A."/>
            <person name="Ortiz-Santana B."/>
            <person name="Ovrebo C."/>
            <person name="Racz N."/>
            <person name="Riley R."/>
            <person name="Savchenko A."/>
            <person name="Shiryaev A."/>
            <person name="Soop K."/>
            <person name="Spirin V."/>
            <person name="Szebenyi C."/>
            <person name="Tomsovsky M."/>
            <person name="Tulloss R.E."/>
            <person name="Uehling J."/>
            <person name="Grigoriev I.V."/>
            <person name="Vagvolgyi C."/>
            <person name="Papp T."/>
            <person name="Martin F.M."/>
            <person name="Miettinen O."/>
            <person name="Hibbett D.S."/>
            <person name="Nagy L.G."/>
        </authorList>
    </citation>
    <scope>NUCLEOTIDE SEQUENCE [LARGE SCALE GENOMIC DNA]</scope>
    <source>
        <strain evidence="1 2">NL-1719</strain>
    </source>
</reference>
<accession>A0ACD3AV32</accession>
<dbReference type="Proteomes" id="UP000308600">
    <property type="component" value="Unassembled WGS sequence"/>
</dbReference>
<organism evidence="1 2">
    <name type="scientific">Pluteus cervinus</name>
    <dbReference type="NCBI Taxonomy" id="181527"/>
    <lineage>
        <taxon>Eukaryota</taxon>
        <taxon>Fungi</taxon>
        <taxon>Dikarya</taxon>
        <taxon>Basidiomycota</taxon>
        <taxon>Agaricomycotina</taxon>
        <taxon>Agaricomycetes</taxon>
        <taxon>Agaricomycetidae</taxon>
        <taxon>Agaricales</taxon>
        <taxon>Pluteineae</taxon>
        <taxon>Pluteaceae</taxon>
        <taxon>Pluteus</taxon>
    </lineage>
</organism>
<keyword evidence="2" id="KW-1185">Reference proteome</keyword>
<evidence type="ECO:0000313" key="1">
    <source>
        <dbReference type="EMBL" id="TFK69437.1"/>
    </source>
</evidence>
<gene>
    <name evidence="1" type="ORF">BDN72DRAFT_615133</name>
</gene>
<dbReference type="EMBL" id="ML208331">
    <property type="protein sequence ID" value="TFK69437.1"/>
    <property type="molecule type" value="Genomic_DNA"/>
</dbReference>
<sequence>MGATSSKRKNGVNPYPLALGAPAAGMPPGFQPQGTLMQAPHFLAGAQNPYQPAYPNQIFTSTYQPGFRRKRNRQKREIQGVQPIFGFVPPGFQPQAMPPVVPAQMPIPQPPPPPPIAPSSSGAPPPLFTPGNGAQLRGFPSPFPDGGQGDTSGTSRRPQTPFLPPLDGRYEAQDDSNLITLATLRAIEDTEPPHLISSDQLHKSKSRHAYDLK</sequence>
<name>A0ACD3AV32_9AGAR</name>